<organism evidence="1 2">
    <name type="scientific">Chitinimonas arctica</name>
    <dbReference type="NCBI Taxonomy" id="2594795"/>
    <lineage>
        <taxon>Bacteria</taxon>
        <taxon>Pseudomonadati</taxon>
        <taxon>Pseudomonadota</taxon>
        <taxon>Betaproteobacteria</taxon>
        <taxon>Neisseriales</taxon>
        <taxon>Chitinibacteraceae</taxon>
        <taxon>Chitinimonas</taxon>
    </lineage>
</organism>
<dbReference type="RefSeq" id="WP_144277907.1">
    <property type="nucleotide sequence ID" value="NZ_CP041730.1"/>
</dbReference>
<gene>
    <name evidence="1" type="ORF">FNU76_09100</name>
</gene>
<name>A0A516SEE8_9NEIS</name>
<sequence length="540" mass="59646">MAIERFYLFVTDIALTLWQGEADKLAQAIRFSADSSGVAEFELLIASHPTVQWFVLLDLQEEDYRIETIPHVNARDHKLVVRRRLDQLYRESRYRSATLQGREEGGRRDDRLLFAALTNPMPLDLWLRPLLERDARIVGVYSVALLTAHHINLVPEIPARALIVSRQSGSGLRQTYLADGNLRFSRLTALEENGPDGLAAQLSAEAARARQFLASLRAVERNEALQVVTLCGTQELAALRAACPDTELIQFSFLPLEQVGAALGVYTEAEVETVEPLWLRFIAAKRPANQYATADQLKPYQAWQAGRALWVMAVLLLLGGVLTAASLSQSAHQLDQQATALDQRRLNAERTYRANVPQVKEGQLTPTGMKNVVNAYQQLVERWPTLAASLIDISAVVNRYPMLELDALAWQVSDNPRIVPAGFAGTDADKQTVAEPEPAVDADGNPVAGAAPRYVIIAIKGRLLDYEHRYREALALVDELAKAFVLRPGVSVEKLQLPIDVRPESAIDLANDKVNDIAGAPFSLKIVLPLPARTTEEAPA</sequence>
<dbReference type="Proteomes" id="UP000317550">
    <property type="component" value="Chromosome"/>
</dbReference>
<dbReference type="AlphaFoldDB" id="A0A516SEE8"/>
<dbReference type="EMBL" id="CP041730">
    <property type="protein sequence ID" value="QDQ26513.1"/>
    <property type="molecule type" value="Genomic_DNA"/>
</dbReference>
<keyword evidence="2" id="KW-1185">Reference proteome</keyword>
<reference evidence="2" key="1">
    <citation type="submission" date="2019-07" db="EMBL/GenBank/DDBJ databases">
        <title>Chitinimonas sp. nov., isolated from Ny-Alesund, arctica soil.</title>
        <authorList>
            <person name="Xu Q."/>
            <person name="Peng F."/>
        </authorList>
    </citation>
    <scope>NUCLEOTIDE SEQUENCE [LARGE SCALE GENOMIC DNA]</scope>
    <source>
        <strain evidence="2">R3-44</strain>
    </source>
</reference>
<accession>A0A516SEE8</accession>
<proteinExistence type="predicted"/>
<dbReference type="KEGG" id="cari:FNU76_09100"/>
<dbReference type="OrthoDB" id="8526168at2"/>
<evidence type="ECO:0000313" key="2">
    <source>
        <dbReference type="Proteomes" id="UP000317550"/>
    </source>
</evidence>
<protein>
    <submittedName>
        <fullName evidence="1">Uncharacterized protein</fullName>
    </submittedName>
</protein>
<evidence type="ECO:0000313" key="1">
    <source>
        <dbReference type="EMBL" id="QDQ26513.1"/>
    </source>
</evidence>